<dbReference type="AlphaFoldDB" id="A0AAW1Q8W7"/>
<reference evidence="3 4" key="1">
    <citation type="journal article" date="2024" name="Nat. Commun.">
        <title>Phylogenomics reveals the evolutionary origins of lichenization in chlorophyte algae.</title>
        <authorList>
            <person name="Puginier C."/>
            <person name="Libourel C."/>
            <person name="Otte J."/>
            <person name="Skaloud P."/>
            <person name="Haon M."/>
            <person name="Grisel S."/>
            <person name="Petersen M."/>
            <person name="Berrin J.G."/>
            <person name="Delaux P.M."/>
            <person name="Dal Grande F."/>
            <person name="Keller J."/>
        </authorList>
    </citation>
    <scope>NUCLEOTIDE SEQUENCE [LARGE SCALE GENOMIC DNA]</scope>
    <source>
        <strain evidence="3 4">SAG 2145</strain>
    </source>
</reference>
<dbReference type="SMART" id="SM00558">
    <property type="entry name" value="JmjC"/>
    <property type="match status" value="1"/>
</dbReference>
<proteinExistence type="inferred from homology"/>
<dbReference type="InterPro" id="IPR041667">
    <property type="entry name" value="Cupin_8"/>
</dbReference>
<evidence type="ECO:0000313" key="4">
    <source>
        <dbReference type="Proteomes" id="UP001438707"/>
    </source>
</evidence>
<dbReference type="InterPro" id="IPR003347">
    <property type="entry name" value="JmjC_dom"/>
</dbReference>
<comment type="caution">
    <text evidence="3">The sequence shown here is derived from an EMBL/GenBank/DDBJ whole genome shotgun (WGS) entry which is preliminary data.</text>
</comment>
<organism evidence="3 4">
    <name type="scientific">Apatococcus lobatus</name>
    <dbReference type="NCBI Taxonomy" id="904363"/>
    <lineage>
        <taxon>Eukaryota</taxon>
        <taxon>Viridiplantae</taxon>
        <taxon>Chlorophyta</taxon>
        <taxon>core chlorophytes</taxon>
        <taxon>Trebouxiophyceae</taxon>
        <taxon>Chlorellales</taxon>
        <taxon>Chlorellaceae</taxon>
        <taxon>Apatococcus</taxon>
    </lineage>
</organism>
<sequence length="445" mass="48084">MLTLAGPRAGPNNTRASVWSDAATLSLRSQDPGWPQRKVMDREGRVNLQRLESLLLTASPRGSESQSTLTPARTSPAYGHRKGWVPAAPTDFDEGGSFPECCCFQYPEELGTSKTFPQYLLSHDDKRQAIQAALHVSRQLSEHVNLIAFAAKCQGAITANQVPQASTAVDRLSDVSFAQVSALLASPSRPVIITDAFRDWPAMGRWPSAQPACQLVCVPAGQPASVEQASQLAGEPSAPFYLNGWRAFAAFPDLKHDCPGPYFMDGIDSSSLILEAVDKQLFGKHPASPTVPATATPDSPWWQGITTNLRKVFIGPAGSTTRLHFDAGQAHGWLGQVQGRKLFILFPASDTSYLYPVPGETETEQSSIDPLDPDLGAHPLYTKATPLAFILCPGEAVVIPQGWWHYAAALDSCITVMGNFYHADTNAAGMVRMVIKSMGLAQKRT</sequence>
<protein>
    <recommendedName>
        <fullName evidence="2">JmjC domain-containing protein</fullName>
    </recommendedName>
</protein>
<dbReference type="PANTHER" id="PTHR12461">
    <property type="entry name" value="HYPOXIA-INDUCIBLE FACTOR 1 ALPHA INHIBITOR-RELATED"/>
    <property type="match status" value="1"/>
</dbReference>
<evidence type="ECO:0000259" key="2">
    <source>
        <dbReference type="PROSITE" id="PS51184"/>
    </source>
</evidence>
<dbReference type="Proteomes" id="UP001438707">
    <property type="component" value="Unassembled WGS sequence"/>
</dbReference>
<dbReference type="EMBL" id="JALJOS010000056">
    <property type="protein sequence ID" value="KAK9818745.1"/>
    <property type="molecule type" value="Genomic_DNA"/>
</dbReference>
<comment type="similarity">
    <text evidence="1">Belongs to the JARID1 histone demethylase family.</text>
</comment>
<keyword evidence="4" id="KW-1185">Reference proteome</keyword>
<dbReference type="SUPFAM" id="SSF51197">
    <property type="entry name" value="Clavaminate synthase-like"/>
    <property type="match status" value="1"/>
</dbReference>
<feature type="domain" description="JmjC" evidence="2">
    <location>
        <begin position="285"/>
        <end position="437"/>
    </location>
</feature>
<dbReference type="PANTHER" id="PTHR12461:SF105">
    <property type="entry name" value="HYPOXIA-INDUCIBLE FACTOR 1-ALPHA INHIBITOR"/>
    <property type="match status" value="1"/>
</dbReference>
<dbReference type="PROSITE" id="PS51184">
    <property type="entry name" value="JMJC"/>
    <property type="match status" value="1"/>
</dbReference>
<name>A0AAW1Q8W7_9CHLO</name>
<dbReference type="Pfam" id="PF13621">
    <property type="entry name" value="Cupin_8"/>
    <property type="match status" value="1"/>
</dbReference>
<dbReference type="Gene3D" id="2.60.120.650">
    <property type="entry name" value="Cupin"/>
    <property type="match status" value="1"/>
</dbReference>
<evidence type="ECO:0000256" key="1">
    <source>
        <dbReference type="ARBA" id="ARBA00006801"/>
    </source>
</evidence>
<evidence type="ECO:0000313" key="3">
    <source>
        <dbReference type="EMBL" id="KAK9818745.1"/>
    </source>
</evidence>
<accession>A0AAW1Q8W7</accession>
<gene>
    <name evidence="3" type="ORF">WJX74_007555</name>
</gene>